<protein>
    <submittedName>
        <fullName evidence="1">Uncharacterized protein</fullName>
    </submittedName>
</protein>
<name>A0A8S5VBL6_9CAUD</name>
<evidence type="ECO:0000313" key="1">
    <source>
        <dbReference type="EMBL" id="DAG04109.1"/>
    </source>
</evidence>
<dbReference type="InterPro" id="IPR047907">
    <property type="entry name" value="CD1375-like"/>
</dbReference>
<dbReference type="EMBL" id="BK016238">
    <property type="protein sequence ID" value="DAG04109.1"/>
    <property type="molecule type" value="Genomic_DNA"/>
</dbReference>
<sequence>MNTLQQAMIAIYANLVRSGARTIDSIPKNLRDEVQKRLDPWSSDDAA</sequence>
<proteinExistence type="predicted"/>
<reference evidence="1" key="1">
    <citation type="journal article" date="2021" name="Proc. Natl. Acad. Sci. U.S.A.">
        <title>A Catalog of Tens of Thousands of Viruses from Human Metagenomes Reveals Hidden Associations with Chronic Diseases.</title>
        <authorList>
            <person name="Tisza M.J."/>
            <person name="Buck C.B."/>
        </authorList>
    </citation>
    <scope>NUCLEOTIDE SEQUENCE</scope>
    <source>
        <strain evidence="1">CtmJp3</strain>
    </source>
</reference>
<accession>A0A8S5VBL6</accession>
<organism evidence="1">
    <name type="scientific">Siphoviridae sp. ctmJp3</name>
    <dbReference type="NCBI Taxonomy" id="2825650"/>
    <lineage>
        <taxon>Viruses</taxon>
        <taxon>Duplodnaviria</taxon>
        <taxon>Heunggongvirae</taxon>
        <taxon>Uroviricota</taxon>
        <taxon>Caudoviricetes</taxon>
    </lineage>
</organism>
<dbReference type="NCBIfam" id="NF040910">
    <property type="entry name" value="CD1375_fam"/>
    <property type="match status" value="1"/>
</dbReference>